<comment type="caution">
    <text evidence="2">The sequence shown here is derived from an EMBL/GenBank/DDBJ whole genome shotgun (WGS) entry which is preliminary data.</text>
</comment>
<sequence>MCSESHRWTVDVAALQESGPDYGGGAVTMFGLPMSTTVIMGVVMGFWVVYTLVFYLSTRRWVVEDADYDDATSVDGSGEGGVRR</sequence>
<evidence type="ECO:0000313" key="2">
    <source>
        <dbReference type="EMBL" id="GAA3287578.1"/>
    </source>
</evidence>
<keyword evidence="1" id="KW-1133">Transmembrane helix</keyword>
<name>A0ABP6RFK9_9MICC</name>
<gene>
    <name evidence="2" type="ORF">GCM10020260_24360</name>
</gene>
<organism evidence="2 3">
    <name type="scientific">Nesterenkonia halobia</name>
    <dbReference type="NCBI Taxonomy" id="37922"/>
    <lineage>
        <taxon>Bacteria</taxon>
        <taxon>Bacillati</taxon>
        <taxon>Actinomycetota</taxon>
        <taxon>Actinomycetes</taxon>
        <taxon>Micrococcales</taxon>
        <taxon>Micrococcaceae</taxon>
        <taxon>Nesterenkonia</taxon>
    </lineage>
</organism>
<reference evidence="3" key="1">
    <citation type="journal article" date="2019" name="Int. J. Syst. Evol. Microbiol.">
        <title>The Global Catalogue of Microorganisms (GCM) 10K type strain sequencing project: providing services to taxonomists for standard genome sequencing and annotation.</title>
        <authorList>
            <consortium name="The Broad Institute Genomics Platform"/>
            <consortium name="The Broad Institute Genome Sequencing Center for Infectious Disease"/>
            <person name="Wu L."/>
            <person name="Ma J."/>
        </authorList>
    </citation>
    <scope>NUCLEOTIDE SEQUENCE [LARGE SCALE GENOMIC DNA]</scope>
    <source>
        <strain evidence="3">JCM 11483</strain>
    </source>
</reference>
<evidence type="ECO:0000313" key="3">
    <source>
        <dbReference type="Proteomes" id="UP001501736"/>
    </source>
</evidence>
<accession>A0ABP6RFK9</accession>
<keyword evidence="1" id="KW-0472">Membrane</keyword>
<protein>
    <submittedName>
        <fullName evidence="2">Uncharacterized protein</fullName>
    </submittedName>
</protein>
<dbReference type="EMBL" id="BAAAYG010000012">
    <property type="protein sequence ID" value="GAA3287578.1"/>
    <property type="molecule type" value="Genomic_DNA"/>
</dbReference>
<keyword evidence="1" id="KW-0812">Transmembrane</keyword>
<dbReference type="Proteomes" id="UP001501736">
    <property type="component" value="Unassembled WGS sequence"/>
</dbReference>
<keyword evidence="3" id="KW-1185">Reference proteome</keyword>
<evidence type="ECO:0000256" key="1">
    <source>
        <dbReference type="SAM" id="Phobius"/>
    </source>
</evidence>
<feature type="transmembrane region" description="Helical" evidence="1">
    <location>
        <begin position="38"/>
        <end position="56"/>
    </location>
</feature>
<proteinExistence type="predicted"/>